<dbReference type="Pfam" id="PF02511">
    <property type="entry name" value="Thy1"/>
    <property type="match status" value="2"/>
</dbReference>
<evidence type="ECO:0000313" key="1">
    <source>
        <dbReference type="EMBL" id="KPL82575.1"/>
    </source>
</evidence>
<dbReference type="GO" id="GO:0006231">
    <property type="term" value="P:dTMP biosynthetic process"/>
    <property type="evidence" value="ECO:0007669"/>
    <property type="project" value="InterPro"/>
</dbReference>
<evidence type="ECO:0000313" key="2">
    <source>
        <dbReference type="Proteomes" id="UP000050544"/>
    </source>
</evidence>
<dbReference type="OrthoDB" id="9780625at2"/>
<organism evidence="1 2">
    <name type="scientific">Thermanaerothrix daxensis</name>
    <dbReference type="NCBI Taxonomy" id="869279"/>
    <lineage>
        <taxon>Bacteria</taxon>
        <taxon>Bacillati</taxon>
        <taxon>Chloroflexota</taxon>
        <taxon>Anaerolineae</taxon>
        <taxon>Anaerolineales</taxon>
        <taxon>Anaerolineaceae</taxon>
        <taxon>Thermanaerothrix</taxon>
    </lineage>
</organism>
<accession>A0A0P6Y109</accession>
<dbReference type="PANTHER" id="PTHR34934:SF1">
    <property type="entry name" value="FLAVIN-DEPENDENT THYMIDYLATE SYNTHASE"/>
    <property type="match status" value="1"/>
</dbReference>
<dbReference type="AlphaFoldDB" id="A0A0P6Y109"/>
<sequence>MCPERQVYLLDPQSLPPETIAVTFAKTSRSPQSFRDIAAELTEEKSAAFHEKWVVGYGHASVAEHAVLHIAVENVSRLAIETLESCRLASYTEKSTRYQKWGTEDFYRPPELAGHSLEKRYLETCRTLFAHYHEALPKVREVIAAQFPRRSDEDENAWERRIRSKYVDVCRFYLPAAALANVGVTINARALEHTLRKMLSHPLEEVRALGAEIKAVAQASVPTLVKYAEAVPYLQTLPRQLAREIPAVPPEMEDWCHLVAWDHNAEETALAACLFRYSHLSFEQARQAIRERSPEQISTLARMILGGLDRFTPPIRELEHVGYTFVLVLDQGGYLELKRHRMMTLSPQPLSTYLGYTIPRAIEAAGLLESYEQVMSTADQTYRELAAWNPDVAAYVVPNAFRRRALVRLNFRQAWHMIALRSAPNAHFSLRRLAQRMAERIREATPLLGQFLLVHPEETWQQIETQYFLRA</sequence>
<proteinExistence type="predicted"/>
<dbReference type="InterPro" id="IPR036098">
    <property type="entry name" value="Thymidylate_synthase_ThyX_sf"/>
</dbReference>
<dbReference type="STRING" id="869279.SE15_10660"/>
<evidence type="ECO:0008006" key="3">
    <source>
        <dbReference type="Google" id="ProtNLM"/>
    </source>
</evidence>
<dbReference type="RefSeq" id="WP_054522087.1">
    <property type="nucleotide sequence ID" value="NZ_LGKO01000005.1"/>
</dbReference>
<protein>
    <recommendedName>
        <fullName evidence="3">FAD-dependent thymidylate synthase</fullName>
    </recommendedName>
</protein>
<dbReference type="PROSITE" id="PS51331">
    <property type="entry name" value="THYX"/>
    <property type="match status" value="2"/>
</dbReference>
<dbReference type="SUPFAM" id="SSF69796">
    <property type="entry name" value="Thymidylate synthase-complementing protein Thy1"/>
    <property type="match status" value="2"/>
</dbReference>
<reference evidence="1 2" key="1">
    <citation type="submission" date="2015-07" db="EMBL/GenBank/DDBJ databases">
        <title>Whole genome sequence of Thermanaerothrix daxensis DSM 23592.</title>
        <authorList>
            <person name="Hemp J."/>
            <person name="Ward L.M."/>
            <person name="Pace L.A."/>
            <person name="Fischer W.W."/>
        </authorList>
    </citation>
    <scope>NUCLEOTIDE SEQUENCE [LARGE SCALE GENOMIC DNA]</scope>
    <source>
        <strain evidence="1 2">GNS-1</strain>
    </source>
</reference>
<dbReference type="EMBL" id="LGKO01000005">
    <property type="protein sequence ID" value="KPL82575.1"/>
    <property type="molecule type" value="Genomic_DNA"/>
</dbReference>
<keyword evidence="2" id="KW-1185">Reference proteome</keyword>
<name>A0A0P6Y109_9CHLR</name>
<gene>
    <name evidence="1" type="ORF">SE15_10660</name>
</gene>
<dbReference type="GO" id="GO:0050660">
    <property type="term" value="F:flavin adenine dinucleotide binding"/>
    <property type="evidence" value="ECO:0007669"/>
    <property type="project" value="InterPro"/>
</dbReference>
<dbReference type="InterPro" id="IPR003669">
    <property type="entry name" value="Thymidylate_synthase_ThyX"/>
</dbReference>
<dbReference type="GO" id="GO:0070402">
    <property type="term" value="F:NADPH binding"/>
    <property type="evidence" value="ECO:0007669"/>
    <property type="project" value="TreeGrafter"/>
</dbReference>
<comment type="caution">
    <text evidence="1">The sequence shown here is derived from an EMBL/GenBank/DDBJ whole genome shotgun (WGS) entry which is preliminary data.</text>
</comment>
<dbReference type="GO" id="GO:0004799">
    <property type="term" value="F:thymidylate synthase activity"/>
    <property type="evidence" value="ECO:0007669"/>
    <property type="project" value="TreeGrafter"/>
</dbReference>
<dbReference type="GO" id="GO:0050797">
    <property type="term" value="F:thymidylate synthase (FAD) activity"/>
    <property type="evidence" value="ECO:0007669"/>
    <property type="project" value="InterPro"/>
</dbReference>
<dbReference type="CDD" id="cd20175">
    <property type="entry name" value="ThyX"/>
    <property type="match status" value="2"/>
</dbReference>
<dbReference type="Proteomes" id="UP000050544">
    <property type="component" value="Unassembled WGS sequence"/>
</dbReference>
<dbReference type="PANTHER" id="PTHR34934">
    <property type="entry name" value="FLAVIN-DEPENDENT THYMIDYLATE SYNTHASE"/>
    <property type="match status" value="1"/>
</dbReference>
<dbReference type="Gene3D" id="3.30.1360.170">
    <property type="match status" value="2"/>
</dbReference>